<sequence>MNPEPICGSGPESANESVNVPASEPDSIEMMQHDSLKLGNMVDANDEYDTTLFPYYADNVIKARLPTAVQIEEHIAKTTDRHRLYGSHFRTDEQLMISFRGGWRMGPYVIKVGDTAAIFQEAENLLYLERNSTVRVQKLYAAFQGEGLERLPPKGALPKWQMYYYMVMEGLHGFETMEQLSFEISYGRPFHLQKKFCELFGEQLRKLRSIRPNDPNHYGRINGRKYMSAAPLFHTYCTVPGPRGHEDYSQYGPFNYEELIERFVQVALRINDSRLGSPMTPEKVREMSQECEMFAAKFLEVAYSQDKVPVLTHLHVHHANTVAKVIRDKITGALIDIEEVLLINWEHMAWMPSWYEPGDMLTRMGYVPSSDYGGLRDSAFYRALNTMGHVNMAFVPFSADFMEDFELRCHVCRGIAG</sequence>
<reference evidence="2" key="1">
    <citation type="journal article" date="2020" name="Stud. Mycol.">
        <title>101 Dothideomycetes genomes: a test case for predicting lifestyles and emergence of pathogens.</title>
        <authorList>
            <person name="Haridas S."/>
            <person name="Albert R."/>
            <person name="Binder M."/>
            <person name="Bloem J."/>
            <person name="Labutti K."/>
            <person name="Salamov A."/>
            <person name="Andreopoulos B."/>
            <person name="Baker S."/>
            <person name="Barry K."/>
            <person name="Bills G."/>
            <person name="Bluhm B."/>
            <person name="Cannon C."/>
            <person name="Castanera R."/>
            <person name="Culley D."/>
            <person name="Daum C."/>
            <person name="Ezra D."/>
            <person name="Gonzalez J."/>
            <person name="Henrissat B."/>
            <person name="Kuo A."/>
            <person name="Liang C."/>
            <person name="Lipzen A."/>
            <person name="Lutzoni F."/>
            <person name="Magnuson J."/>
            <person name="Mondo S."/>
            <person name="Nolan M."/>
            <person name="Ohm R."/>
            <person name="Pangilinan J."/>
            <person name="Park H.-J."/>
            <person name="Ramirez L."/>
            <person name="Alfaro M."/>
            <person name="Sun H."/>
            <person name="Tritt A."/>
            <person name="Yoshinaga Y."/>
            <person name="Zwiers L.-H."/>
            <person name="Turgeon B."/>
            <person name="Goodwin S."/>
            <person name="Spatafora J."/>
            <person name="Crous P."/>
            <person name="Grigoriev I."/>
        </authorList>
    </citation>
    <scope>NUCLEOTIDE SEQUENCE</scope>
    <source>
        <strain evidence="2">CBS 175.79</strain>
    </source>
</reference>
<evidence type="ECO:0000313" key="2">
    <source>
        <dbReference type="EMBL" id="KAF2012569.1"/>
    </source>
</evidence>
<dbReference type="SUPFAM" id="SSF56112">
    <property type="entry name" value="Protein kinase-like (PK-like)"/>
    <property type="match status" value="1"/>
</dbReference>
<accession>A0A6A5XI68</accession>
<organism evidence="2 3">
    <name type="scientific">Aaosphaeria arxii CBS 175.79</name>
    <dbReference type="NCBI Taxonomy" id="1450172"/>
    <lineage>
        <taxon>Eukaryota</taxon>
        <taxon>Fungi</taxon>
        <taxon>Dikarya</taxon>
        <taxon>Ascomycota</taxon>
        <taxon>Pezizomycotina</taxon>
        <taxon>Dothideomycetes</taxon>
        <taxon>Pleosporomycetidae</taxon>
        <taxon>Pleosporales</taxon>
        <taxon>Pleosporales incertae sedis</taxon>
        <taxon>Aaosphaeria</taxon>
    </lineage>
</organism>
<evidence type="ECO:0000313" key="3">
    <source>
        <dbReference type="Proteomes" id="UP000799778"/>
    </source>
</evidence>
<dbReference type="InterPro" id="IPR011009">
    <property type="entry name" value="Kinase-like_dom_sf"/>
</dbReference>
<evidence type="ECO:0008006" key="4">
    <source>
        <dbReference type="Google" id="ProtNLM"/>
    </source>
</evidence>
<name>A0A6A5XI68_9PLEO</name>
<dbReference type="GeneID" id="54288625"/>
<dbReference type="Proteomes" id="UP000799778">
    <property type="component" value="Unassembled WGS sequence"/>
</dbReference>
<proteinExistence type="predicted"/>
<gene>
    <name evidence="2" type="ORF">BU24DRAFT_452958</name>
</gene>
<protein>
    <recommendedName>
        <fullName evidence="4">Aminoglycoside phosphotransferase domain-containing protein</fullName>
    </recommendedName>
</protein>
<dbReference type="AlphaFoldDB" id="A0A6A5XI68"/>
<feature type="region of interest" description="Disordered" evidence="1">
    <location>
        <begin position="1"/>
        <end position="26"/>
    </location>
</feature>
<dbReference type="EMBL" id="ML978072">
    <property type="protein sequence ID" value="KAF2012569.1"/>
    <property type="molecule type" value="Genomic_DNA"/>
</dbReference>
<keyword evidence="3" id="KW-1185">Reference proteome</keyword>
<dbReference type="RefSeq" id="XP_033380908.1">
    <property type="nucleotide sequence ID" value="XM_033531228.1"/>
</dbReference>
<evidence type="ECO:0000256" key="1">
    <source>
        <dbReference type="SAM" id="MobiDB-lite"/>
    </source>
</evidence>
<dbReference type="OrthoDB" id="4177236at2759"/>